<accession>A0A238ZNP9</accession>
<sequence length="71" mass="7458">MVVSMTTPLPTAPLDDPESLAELIGDCRKMAAHWEVPAEKESARVSPASLHGITVPAASSHVVEGMADYAD</sequence>
<evidence type="ECO:0000313" key="1">
    <source>
        <dbReference type="EMBL" id="SNR84799.1"/>
    </source>
</evidence>
<dbReference type="AlphaFoldDB" id="A0A238ZNP9"/>
<dbReference type="EMBL" id="FZOF01000001">
    <property type="protein sequence ID" value="SNR84799.1"/>
    <property type="molecule type" value="Genomic_DNA"/>
</dbReference>
<dbReference type="Proteomes" id="UP000198280">
    <property type="component" value="Unassembled WGS sequence"/>
</dbReference>
<proteinExistence type="predicted"/>
<keyword evidence="2" id="KW-1185">Reference proteome</keyword>
<gene>
    <name evidence="1" type="ORF">SAMN05216252_101423</name>
</gene>
<organism evidence="1 2">
    <name type="scientific">Actinacidiphila glaucinigra</name>
    <dbReference type="NCBI Taxonomy" id="235986"/>
    <lineage>
        <taxon>Bacteria</taxon>
        <taxon>Bacillati</taxon>
        <taxon>Actinomycetota</taxon>
        <taxon>Actinomycetes</taxon>
        <taxon>Kitasatosporales</taxon>
        <taxon>Streptomycetaceae</taxon>
        <taxon>Actinacidiphila</taxon>
    </lineage>
</organism>
<protein>
    <submittedName>
        <fullName evidence="1">Uncharacterized protein</fullName>
    </submittedName>
</protein>
<name>A0A238ZNP9_9ACTN</name>
<reference evidence="1 2" key="1">
    <citation type="submission" date="2017-06" db="EMBL/GenBank/DDBJ databases">
        <authorList>
            <person name="Kim H.J."/>
            <person name="Triplett B.A."/>
        </authorList>
    </citation>
    <scope>NUCLEOTIDE SEQUENCE [LARGE SCALE GENOMIC DNA]</scope>
    <source>
        <strain evidence="1 2">CGMCC 4.1858</strain>
    </source>
</reference>
<evidence type="ECO:0000313" key="2">
    <source>
        <dbReference type="Proteomes" id="UP000198280"/>
    </source>
</evidence>